<dbReference type="EC" id="1.5.1.38" evidence="7"/>
<organism evidence="7 8">
    <name type="scientific">Peptoniphilus lacrimalis</name>
    <dbReference type="NCBI Taxonomy" id="33031"/>
    <lineage>
        <taxon>Bacteria</taxon>
        <taxon>Bacillati</taxon>
        <taxon>Bacillota</taxon>
        <taxon>Tissierellia</taxon>
        <taxon>Tissierellales</taxon>
        <taxon>Peptoniphilaceae</taxon>
        <taxon>Peptoniphilus</taxon>
    </lineage>
</organism>
<evidence type="ECO:0000256" key="5">
    <source>
        <dbReference type="PIRNR" id="PIRNR005426"/>
    </source>
</evidence>
<proteinExistence type="inferred from homology"/>
<keyword evidence="3 5" id="KW-0288">FMN</keyword>
<dbReference type="InterPro" id="IPR000415">
    <property type="entry name" value="Nitroreductase-like"/>
</dbReference>
<evidence type="ECO:0000313" key="8">
    <source>
        <dbReference type="Proteomes" id="UP000255517"/>
    </source>
</evidence>
<evidence type="ECO:0000256" key="3">
    <source>
        <dbReference type="ARBA" id="ARBA00022643"/>
    </source>
</evidence>
<dbReference type="SUPFAM" id="SSF55469">
    <property type="entry name" value="FMN-dependent nitroreductase-like"/>
    <property type="match status" value="1"/>
</dbReference>
<dbReference type="InterPro" id="IPR029479">
    <property type="entry name" value="Nitroreductase"/>
</dbReference>
<feature type="domain" description="Nitroreductase" evidence="6">
    <location>
        <begin position="9"/>
        <end position="162"/>
    </location>
</feature>
<keyword evidence="2 5" id="KW-0285">Flavoprotein</keyword>
<evidence type="ECO:0000313" key="7">
    <source>
        <dbReference type="EMBL" id="SUB56601.1"/>
    </source>
</evidence>
<dbReference type="Pfam" id="PF00881">
    <property type="entry name" value="Nitroreductase"/>
    <property type="match status" value="1"/>
</dbReference>
<dbReference type="PIRSF" id="PIRSF005426">
    <property type="entry name" value="Frp"/>
    <property type="match status" value="1"/>
</dbReference>
<sequence length="249" mass="28942">MNETINLLMKHRTIRKFTKDKIRDEDLKMMLEASNRAPSANGLQKYSIIHVTDKNIKDKLSQIGKQSYMKDTTELFIFIADLFRNAQIAKEKGENESLFTSFEMLFQSIGDCYIACQNLVVAAESLGYGTNYFGNIFNDIDKVIEILKLPKLTFPVIALGIGIIDQNPQVKPRMNLENKVFDNSYKIYDDYLETFKEYDNIMQTYYDLRDANRRVDSYTNQVITQAKKSFIERKDILKSIEKQGFILSK</sequence>
<evidence type="ECO:0000256" key="4">
    <source>
        <dbReference type="ARBA" id="ARBA00023002"/>
    </source>
</evidence>
<dbReference type="EMBL" id="UGSZ01000001">
    <property type="protein sequence ID" value="SUB56601.1"/>
    <property type="molecule type" value="Genomic_DNA"/>
</dbReference>
<dbReference type="Gene3D" id="3.40.109.10">
    <property type="entry name" value="NADH Oxidase"/>
    <property type="match status" value="1"/>
</dbReference>
<dbReference type="PANTHER" id="PTHR43425">
    <property type="entry name" value="OXYGEN-INSENSITIVE NADPH NITROREDUCTASE"/>
    <property type="match status" value="1"/>
</dbReference>
<keyword evidence="5" id="KW-0521">NADP</keyword>
<evidence type="ECO:0000256" key="1">
    <source>
        <dbReference type="ARBA" id="ARBA00008366"/>
    </source>
</evidence>
<dbReference type="InterPro" id="IPR016446">
    <property type="entry name" value="Flavin_OxRdtase_Frp"/>
</dbReference>
<protein>
    <submittedName>
        <fullName evidence="7">FMN reductase (NADPH)</fullName>
        <ecNumber evidence="7">1.5.1.38</ecNumber>
    </submittedName>
</protein>
<accession>A0A379C3C4</accession>
<comment type="similarity">
    <text evidence="1 5">Belongs to the flavin oxidoreductase frp family.</text>
</comment>
<gene>
    <name evidence="7" type="primary">nfrA1</name>
    <name evidence="7" type="ORF">NCTC13149_00373</name>
</gene>
<dbReference type="PANTHER" id="PTHR43425:SF2">
    <property type="entry name" value="OXYGEN-INSENSITIVE NADPH NITROREDUCTASE"/>
    <property type="match status" value="1"/>
</dbReference>
<dbReference type="AlphaFoldDB" id="A0A379C3C4"/>
<evidence type="ECO:0000259" key="6">
    <source>
        <dbReference type="Pfam" id="PF00881"/>
    </source>
</evidence>
<evidence type="ECO:0000256" key="2">
    <source>
        <dbReference type="ARBA" id="ARBA00022630"/>
    </source>
</evidence>
<name>A0A379C3C4_9FIRM</name>
<dbReference type="STRING" id="1122949.GCA_000378725_00942"/>
<dbReference type="GO" id="GO:0052873">
    <property type="term" value="F:FMN reductase (NADPH) activity"/>
    <property type="evidence" value="ECO:0007669"/>
    <property type="project" value="UniProtKB-EC"/>
</dbReference>
<dbReference type="Proteomes" id="UP000255517">
    <property type="component" value="Unassembled WGS sequence"/>
</dbReference>
<keyword evidence="4 5" id="KW-0560">Oxidoreductase</keyword>
<dbReference type="OrthoDB" id="9775805at2"/>
<reference evidence="7 8" key="1">
    <citation type="submission" date="2018-06" db="EMBL/GenBank/DDBJ databases">
        <authorList>
            <consortium name="Pathogen Informatics"/>
            <person name="Doyle S."/>
        </authorList>
    </citation>
    <scope>NUCLEOTIDE SEQUENCE [LARGE SCALE GENOMIC DNA]</scope>
    <source>
        <strain evidence="7 8">NCTC13149</strain>
    </source>
</reference>
<dbReference type="RefSeq" id="WP_019034745.1">
    <property type="nucleotide sequence ID" value="NZ_UGSZ01000001.1"/>
</dbReference>